<evidence type="ECO:0000313" key="2">
    <source>
        <dbReference type="Proteomes" id="UP000274271"/>
    </source>
</evidence>
<gene>
    <name evidence="1" type="ORF">EHT87_05445</name>
</gene>
<proteinExistence type="predicted"/>
<dbReference type="RefSeq" id="WP_124904619.1">
    <property type="nucleotide sequence ID" value="NZ_RQJP01000001.1"/>
</dbReference>
<dbReference type="EMBL" id="RQJP01000001">
    <property type="protein sequence ID" value="RRB17726.1"/>
    <property type="molecule type" value="Genomic_DNA"/>
</dbReference>
<protein>
    <recommendedName>
        <fullName evidence="3">Lipoprotein</fullName>
    </recommendedName>
</protein>
<sequence length="350" mass="40927">MKQKGWRSDRIHNLSAFLLVVFTFTFSCQSPDQKQLTPAFYYWQTTYQPAPSDLRLLDQLHIQKLYIRYFDVDWDQATRSPVPKAVIRFARKPTGFSVIPVVFLTNQTLIRCPTPAIPVLAENLVRKISQLSRQNGIAHQEIQLDCDWTSQSRERYFTLLRELKSRFKGPVSATIRLHQIKYPEQTGLPPVDRGMLMFYNMADWKRPQTHHSIYDLEVARRYIDFLERYPLPLDVVLPLFRWTVVYRNNRFFSLLNNVDQKTLAAFSFLKLETENRFVAERDTTALGFSIRRGDLFRTEACQPADLEAGKRLLLAKIQNQTLTFALYHLDSSVTAPYSNAFFQSIFRPSP</sequence>
<evidence type="ECO:0000313" key="1">
    <source>
        <dbReference type="EMBL" id="RRB17726.1"/>
    </source>
</evidence>
<evidence type="ECO:0008006" key="3">
    <source>
        <dbReference type="Google" id="ProtNLM"/>
    </source>
</evidence>
<organism evidence="1 2">
    <name type="scientific">Larkinella knui</name>
    <dbReference type="NCBI Taxonomy" id="2025310"/>
    <lineage>
        <taxon>Bacteria</taxon>
        <taxon>Pseudomonadati</taxon>
        <taxon>Bacteroidota</taxon>
        <taxon>Cytophagia</taxon>
        <taxon>Cytophagales</taxon>
        <taxon>Spirosomataceae</taxon>
        <taxon>Larkinella</taxon>
    </lineage>
</organism>
<dbReference type="PROSITE" id="PS51257">
    <property type="entry name" value="PROKAR_LIPOPROTEIN"/>
    <property type="match status" value="1"/>
</dbReference>
<keyword evidence="2" id="KW-1185">Reference proteome</keyword>
<dbReference type="Proteomes" id="UP000274271">
    <property type="component" value="Unassembled WGS sequence"/>
</dbReference>
<reference evidence="1 2" key="1">
    <citation type="submission" date="2018-11" db="EMBL/GenBank/DDBJ databases">
        <authorList>
            <person name="Zhou Z."/>
            <person name="Wang G."/>
        </authorList>
    </citation>
    <scope>NUCLEOTIDE SEQUENCE [LARGE SCALE GENOMIC DNA]</scope>
    <source>
        <strain evidence="1 2">KCTC42998</strain>
    </source>
</reference>
<comment type="caution">
    <text evidence="1">The sequence shown here is derived from an EMBL/GenBank/DDBJ whole genome shotgun (WGS) entry which is preliminary data.</text>
</comment>
<dbReference type="AlphaFoldDB" id="A0A3P1CXB1"/>
<dbReference type="OrthoDB" id="634553at2"/>
<accession>A0A3P1CXB1</accession>
<name>A0A3P1CXB1_9BACT</name>